<reference evidence="1 2" key="1">
    <citation type="journal article" date="2016" name="Nat. Commun.">
        <title>Thousands of microbial genomes shed light on interconnected biogeochemical processes in an aquifer system.</title>
        <authorList>
            <person name="Anantharaman K."/>
            <person name="Brown C.T."/>
            <person name="Hug L.A."/>
            <person name="Sharon I."/>
            <person name="Castelle C.J."/>
            <person name="Probst A.J."/>
            <person name="Thomas B.C."/>
            <person name="Singh A."/>
            <person name="Wilkins M.J."/>
            <person name="Karaoz U."/>
            <person name="Brodie E.L."/>
            <person name="Williams K.H."/>
            <person name="Hubbard S.S."/>
            <person name="Banfield J.F."/>
        </authorList>
    </citation>
    <scope>NUCLEOTIDE SEQUENCE [LARGE SCALE GENOMIC DNA]</scope>
</reference>
<dbReference type="EMBL" id="MGAG01000018">
    <property type="protein sequence ID" value="OGK40844.1"/>
    <property type="molecule type" value="Genomic_DNA"/>
</dbReference>
<organism evidence="1 2">
    <name type="scientific">Candidatus Roizmanbacteria bacterium RIFCSPLOWO2_01_FULL_37_12</name>
    <dbReference type="NCBI Taxonomy" id="1802056"/>
    <lineage>
        <taxon>Bacteria</taxon>
        <taxon>Candidatus Roizmaniibacteriota</taxon>
    </lineage>
</organism>
<gene>
    <name evidence="1" type="ORF">A2954_05925</name>
</gene>
<evidence type="ECO:0008006" key="3">
    <source>
        <dbReference type="Google" id="ProtNLM"/>
    </source>
</evidence>
<dbReference type="AlphaFoldDB" id="A0A1F7IBW0"/>
<sequence>MSKQRGQILLITIMLVATILTVVLAVTFKSTTETQLTELEEESQKALAAAEAGVEAALQQDIGGSVNIASLPNLSGSGFTGDATVGTIADSKFVSPLLQKDQQYTFYLSEYPGFLNPLTGVPLAIYFMTEGSCPTLELTFITPANVITRRVADPCEQIDPPGDDLSSTSGIYPLGGYNFSYQTDPVSADGYAVLIVRTLFASTRIALERPDLQDLPIQGKYVTSEAKSASGVTKKVQLFQSFPQIPAEFFVTSF</sequence>
<protein>
    <recommendedName>
        <fullName evidence="3">Type 4 fimbrial biogenesis protein PilX N-terminal domain-containing protein</fullName>
    </recommendedName>
</protein>
<dbReference type="Proteomes" id="UP000177698">
    <property type="component" value="Unassembled WGS sequence"/>
</dbReference>
<accession>A0A1F7IBW0</accession>
<evidence type="ECO:0000313" key="1">
    <source>
        <dbReference type="EMBL" id="OGK40844.1"/>
    </source>
</evidence>
<proteinExistence type="predicted"/>
<evidence type="ECO:0000313" key="2">
    <source>
        <dbReference type="Proteomes" id="UP000177698"/>
    </source>
</evidence>
<comment type="caution">
    <text evidence="1">The sequence shown here is derived from an EMBL/GenBank/DDBJ whole genome shotgun (WGS) entry which is preliminary data.</text>
</comment>
<dbReference type="STRING" id="1802056.A2954_05925"/>
<name>A0A1F7IBW0_9BACT</name>